<keyword evidence="1" id="KW-0812">Transmembrane</keyword>
<feature type="transmembrane region" description="Helical" evidence="1">
    <location>
        <begin position="118"/>
        <end position="138"/>
    </location>
</feature>
<sequence>MLFGFVTGIIAAILGNIISNQIVFGAFIIVLFPLTPAMLLAMLETETAGAAFSSRPLAHAISEIGTVNYIVALLIAGITFLIWWGVTHFWLEPALQQNLVGNLLEQAFSGKKSFSLPMVFYIYSFISSLSIMLLAFFNHHFYATFFPREGEDDEYGMDISDREGITATLAEHGVSAAPQAEKKAAEPLPDFSLLTDADTSNMGIETQKAFALALARADALLTSNKIDAGLELLAPFADENHDAAAYFPAYQRIYALKPQYDLLHRLIAAAARGHQPSFDLIRPELERIDPATLPADSVLPLAQFAARQQHYKTVLAITRQFAKNHPEHPQLIDNYILAARALAKIGAVDKAQQLLQQMLTRFPDHAKAAQIRHTLKLLQEKT</sequence>
<name>A0A1C3HPD1_9GAMM</name>
<dbReference type="EMBL" id="FKLO01000060">
    <property type="protein sequence ID" value="SAZ04588.1"/>
    <property type="molecule type" value="Genomic_DNA"/>
</dbReference>
<dbReference type="InterPro" id="IPR011990">
    <property type="entry name" value="TPR-like_helical_dom_sf"/>
</dbReference>
<feature type="transmembrane region" description="Helical" evidence="1">
    <location>
        <begin position="64"/>
        <end position="86"/>
    </location>
</feature>
<proteinExistence type="predicted"/>
<organism evidence="2 3">
    <name type="scientific">Cardiobacterium hominis</name>
    <dbReference type="NCBI Taxonomy" id="2718"/>
    <lineage>
        <taxon>Bacteria</taxon>
        <taxon>Pseudomonadati</taxon>
        <taxon>Pseudomonadota</taxon>
        <taxon>Gammaproteobacteria</taxon>
        <taxon>Cardiobacteriales</taxon>
        <taxon>Cardiobacteriaceae</taxon>
        <taxon>Cardiobacterium</taxon>
    </lineage>
</organism>
<evidence type="ECO:0000313" key="2">
    <source>
        <dbReference type="EMBL" id="SAZ04588.1"/>
    </source>
</evidence>
<evidence type="ECO:0000256" key="1">
    <source>
        <dbReference type="SAM" id="Phobius"/>
    </source>
</evidence>
<gene>
    <name evidence="2" type="ORF">CHUV0807_1747</name>
</gene>
<dbReference type="SUPFAM" id="SSF48452">
    <property type="entry name" value="TPR-like"/>
    <property type="match status" value="1"/>
</dbReference>
<keyword evidence="1" id="KW-0472">Membrane</keyword>
<dbReference type="Gene3D" id="1.25.40.10">
    <property type="entry name" value="Tetratricopeptide repeat domain"/>
    <property type="match status" value="1"/>
</dbReference>
<accession>A0A1C3HPD1</accession>
<keyword evidence="1" id="KW-1133">Transmembrane helix</keyword>
<dbReference type="Proteomes" id="UP000190837">
    <property type="component" value="Unassembled WGS sequence"/>
</dbReference>
<evidence type="ECO:0000313" key="3">
    <source>
        <dbReference type="Proteomes" id="UP000190837"/>
    </source>
</evidence>
<protein>
    <recommendedName>
        <fullName evidence="4">Tetratricopeptide repeat protein</fullName>
    </recommendedName>
</protein>
<dbReference type="AlphaFoldDB" id="A0A1C3HPD1"/>
<evidence type="ECO:0008006" key="4">
    <source>
        <dbReference type="Google" id="ProtNLM"/>
    </source>
</evidence>
<reference evidence="3" key="1">
    <citation type="submission" date="2016-04" db="EMBL/GenBank/DDBJ databases">
        <authorList>
            <person name="Tagini F."/>
        </authorList>
    </citation>
    <scope>NUCLEOTIDE SEQUENCE [LARGE SCALE GENOMIC DNA]</scope>
    <source>
        <strain evidence="3">CHUV0807</strain>
    </source>
</reference>